<reference evidence="3" key="1">
    <citation type="submission" date="2016-06" db="UniProtKB">
        <authorList>
            <consortium name="WormBaseParasite"/>
        </authorList>
    </citation>
    <scope>IDENTIFICATION</scope>
</reference>
<evidence type="ECO:0000313" key="3">
    <source>
        <dbReference type="WBParaSite" id="OFLC_0000448601-mRNA-1"/>
    </source>
</evidence>
<dbReference type="EMBL" id="UZAJ01003423">
    <property type="protein sequence ID" value="VDO40135.1"/>
    <property type="molecule type" value="Genomic_DNA"/>
</dbReference>
<name>A0A183HAH5_9BILA</name>
<evidence type="ECO:0000313" key="1">
    <source>
        <dbReference type="EMBL" id="VDO40135.1"/>
    </source>
</evidence>
<dbReference type="WBParaSite" id="OFLC_0000448601-mRNA-1">
    <property type="protein sequence ID" value="OFLC_0000448601-mRNA-1"/>
    <property type="gene ID" value="OFLC_0000448601"/>
</dbReference>
<reference evidence="1 2" key="2">
    <citation type="submission" date="2018-11" db="EMBL/GenBank/DDBJ databases">
        <authorList>
            <consortium name="Pathogen Informatics"/>
        </authorList>
    </citation>
    <scope>NUCLEOTIDE SEQUENCE [LARGE SCALE GENOMIC DNA]</scope>
</reference>
<sequence length="57" mass="6631">MRSVKKNKEWQNKTCVPLLTSITMALNRMRFTFPEGSISKLLNAQEASYFEKLTSFD</sequence>
<gene>
    <name evidence="1" type="ORF">OFLC_LOCUS4487</name>
</gene>
<dbReference type="AlphaFoldDB" id="A0A183HAH5"/>
<dbReference type="Proteomes" id="UP000267606">
    <property type="component" value="Unassembled WGS sequence"/>
</dbReference>
<organism evidence="3">
    <name type="scientific">Onchocerca flexuosa</name>
    <dbReference type="NCBI Taxonomy" id="387005"/>
    <lineage>
        <taxon>Eukaryota</taxon>
        <taxon>Metazoa</taxon>
        <taxon>Ecdysozoa</taxon>
        <taxon>Nematoda</taxon>
        <taxon>Chromadorea</taxon>
        <taxon>Rhabditida</taxon>
        <taxon>Spirurina</taxon>
        <taxon>Spiruromorpha</taxon>
        <taxon>Filarioidea</taxon>
        <taxon>Onchocercidae</taxon>
        <taxon>Onchocerca</taxon>
    </lineage>
</organism>
<keyword evidence="2" id="KW-1185">Reference proteome</keyword>
<proteinExistence type="predicted"/>
<accession>A0A183HAH5</accession>
<evidence type="ECO:0000313" key="2">
    <source>
        <dbReference type="Proteomes" id="UP000267606"/>
    </source>
</evidence>
<dbReference type="STRING" id="387005.A0A183HAH5"/>
<protein>
    <submittedName>
        <fullName evidence="3">Transposase</fullName>
    </submittedName>
</protein>